<dbReference type="InterPro" id="IPR042534">
    <property type="entry name" value="SAP18_sf"/>
</dbReference>
<comment type="similarity">
    <text evidence="1">Belongs to the SAP18 family.</text>
</comment>
<name>A0A8I3A320_9AGAM</name>
<comment type="caution">
    <text evidence="4">The sequence shown here is derived from an EMBL/GenBank/DDBJ whole genome shotgun (WGS) entry which is preliminary data.</text>
</comment>
<evidence type="ECO:0000313" key="4">
    <source>
        <dbReference type="EMBL" id="KAG6369483.1"/>
    </source>
</evidence>
<evidence type="ECO:0000256" key="2">
    <source>
        <dbReference type="SAM" id="MobiDB-lite"/>
    </source>
</evidence>
<dbReference type="PANTHER" id="PTHR13082:SF0">
    <property type="entry name" value="HISTONE DEACETYLASE COMPLEX SUBUNIT SAP18"/>
    <property type="match status" value="1"/>
</dbReference>
<dbReference type="Gene3D" id="3.10.20.550">
    <property type="entry name" value="ASAP complex, SAP18 subunit"/>
    <property type="match status" value="1"/>
</dbReference>
<feature type="compositionally biased region" description="Basic residues" evidence="2">
    <location>
        <begin position="261"/>
        <end position="270"/>
    </location>
</feature>
<dbReference type="InterPro" id="IPR012816">
    <property type="entry name" value="NADAR"/>
</dbReference>
<keyword evidence="5" id="KW-1185">Reference proteome</keyword>
<feature type="compositionally biased region" description="Pro residues" evidence="2">
    <location>
        <begin position="423"/>
        <end position="441"/>
    </location>
</feature>
<reference evidence="4" key="1">
    <citation type="submission" date="2021-03" db="EMBL/GenBank/DDBJ databases">
        <title>Evolutionary innovations through gain and loss of genes in the ectomycorrhizal Boletales.</title>
        <authorList>
            <person name="Wu G."/>
            <person name="Miyauchi S."/>
            <person name="Morin E."/>
            <person name="Yang Z.-L."/>
            <person name="Xu J."/>
            <person name="Martin F.M."/>
        </authorList>
    </citation>
    <scope>NUCLEOTIDE SEQUENCE</scope>
    <source>
        <strain evidence="4">BR01</strain>
    </source>
</reference>
<dbReference type="Pfam" id="PF06487">
    <property type="entry name" value="SAP18"/>
    <property type="match status" value="1"/>
</dbReference>
<feature type="domain" description="NADAR" evidence="3">
    <location>
        <begin position="693"/>
        <end position="820"/>
    </location>
</feature>
<feature type="compositionally biased region" description="Basic and acidic residues" evidence="2">
    <location>
        <begin position="237"/>
        <end position="259"/>
    </location>
</feature>
<dbReference type="AlphaFoldDB" id="A0A8I3A320"/>
<accession>A0A8I3A320</accession>
<organism evidence="4 5">
    <name type="scientific">Boletus reticuloceps</name>
    <dbReference type="NCBI Taxonomy" id="495285"/>
    <lineage>
        <taxon>Eukaryota</taxon>
        <taxon>Fungi</taxon>
        <taxon>Dikarya</taxon>
        <taxon>Basidiomycota</taxon>
        <taxon>Agaricomycotina</taxon>
        <taxon>Agaricomycetes</taxon>
        <taxon>Agaricomycetidae</taxon>
        <taxon>Boletales</taxon>
        <taxon>Boletineae</taxon>
        <taxon>Boletaceae</taxon>
        <taxon>Boletoideae</taxon>
        <taxon>Boletus</taxon>
    </lineage>
</organism>
<dbReference type="GO" id="GO:0005634">
    <property type="term" value="C:nucleus"/>
    <property type="evidence" value="ECO:0007669"/>
    <property type="project" value="TreeGrafter"/>
</dbReference>
<dbReference type="Gene3D" id="1.10.357.40">
    <property type="entry name" value="YbiA-like"/>
    <property type="match status" value="1"/>
</dbReference>
<dbReference type="InterPro" id="IPR037238">
    <property type="entry name" value="YbiA-like_sf"/>
</dbReference>
<gene>
    <name evidence="4" type="ORF">JVT61DRAFT_14376</name>
</gene>
<dbReference type="InterPro" id="IPR010516">
    <property type="entry name" value="SAP18"/>
</dbReference>
<dbReference type="OrthoDB" id="440566at2759"/>
<evidence type="ECO:0000313" key="5">
    <source>
        <dbReference type="Proteomes" id="UP000683000"/>
    </source>
</evidence>
<feature type="region of interest" description="Disordered" evidence="2">
    <location>
        <begin position="588"/>
        <end position="666"/>
    </location>
</feature>
<dbReference type="SUPFAM" id="SSF143990">
    <property type="entry name" value="YbiA-like"/>
    <property type="match status" value="1"/>
</dbReference>
<evidence type="ECO:0000256" key="1">
    <source>
        <dbReference type="ARBA" id="ARBA00009143"/>
    </source>
</evidence>
<feature type="region of interest" description="Disordered" evidence="2">
    <location>
        <begin position="170"/>
        <end position="312"/>
    </location>
</feature>
<feature type="compositionally biased region" description="Low complexity" evidence="2">
    <location>
        <begin position="597"/>
        <end position="606"/>
    </location>
</feature>
<dbReference type="CDD" id="cd15457">
    <property type="entry name" value="NADAR"/>
    <property type="match status" value="1"/>
</dbReference>
<evidence type="ECO:0000259" key="3">
    <source>
        <dbReference type="Pfam" id="PF08719"/>
    </source>
</evidence>
<dbReference type="PANTHER" id="PTHR13082">
    <property type="entry name" value="SAP18"/>
    <property type="match status" value="1"/>
</dbReference>
<feature type="region of interest" description="Disordered" evidence="2">
    <location>
        <begin position="415"/>
        <end position="441"/>
    </location>
</feature>
<dbReference type="Pfam" id="PF08719">
    <property type="entry name" value="NADAR"/>
    <property type="match status" value="1"/>
</dbReference>
<protein>
    <recommendedName>
        <fullName evidence="3">NADAR domain-containing protein</fullName>
    </recommendedName>
</protein>
<sequence length="825" mass="90457">MSDTEPASQPRLDREKTAPFLIRSFVRVGTFHRLSLFEEGTLPTTDEHQLFTWKDATLREVLTTLRNAAPHIPEFRHPLARYSFRAMYADGANKGRFAQKELGMVYSRDILGEPGTLESAAARLLEDTDGEHREPSEREKEERTLEELRFVPGDYLCVSIILPKGAAPTGPQGDVAAKQLQPNGWRSGPPARVSDGGWGSGAHVPPPGRGGGHWRGDSNPPPPGGGRGRGGRSGDFAGRDRDFERAREPERRPRRDSPPHRGGRGGRGGRRSPSYSRSRSPPRRRGNDPMFPFKSAKWSLSTKKKSKKDKDHGKLDAFIVAKPPPPTATYGYPYYPQMPQMPQMQSAFPAYYAPVQMALVHPFVQQPVLAMPQTYGVPMAYQTTAAPVQPAVAPALTTQPAPAMQMPVPAPAPAPFARAPPFSSAPPPTAPTQMPQPHPAPPYGPIPTLPPSPIPAEPVIPPPPIISSVLPHAAPDSGRIRFTDFYRPADVPTSRWDEPVLPPTAGRPGRTPYNVPMPMPEPSSTPAPMPMPMPTPGPAPPTFPISNNPLPALPADIWDTSPYRHVLANLPAELPDLRDLQYTSDVLIGDSEPFPRPSSRLGSLLGSKDKGKKPLRGLFRSRSTSAHPDLGVGPSSGSRHGHSRSETMTSIVIPPPVTGPGSSVPRPSMFDMPVPTAGPPIRFDHMGEYAGFVNHSPHRVLHKNKTYPTALHLLEAMKFIHQPALQERIRTCKDVTDMYPLSANLQEHVRSDWGQVFLKVMEDVLYLKFKQHPTLRALLMRTGIADIIYADENVYWGEGPTGDGLNELGKALVHLRERLRQEGEN</sequence>
<dbReference type="EMBL" id="JAGFBS010000079">
    <property type="protein sequence ID" value="KAG6369483.1"/>
    <property type="molecule type" value="Genomic_DNA"/>
</dbReference>
<proteinExistence type="inferred from homology"/>
<dbReference type="Proteomes" id="UP000683000">
    <property type="component" value="Unassembled WGS sequence"/>
</dbReference>